<evidence type="ECO:0000313" key="4">
    <source>
        <dbReference type="Proteomes" id="UP000800235"/>
    </source>
</evidence>
<evidence type="ECO:0000313" key="3">
    <source>
        <dbReference type="EMBL" id="KAF2431028.1"/>
    </source>
</evidence>
<dbReference type="AlphaFoldDB" id="A0A9P4NTC5"/>
<dbReference type="PANTHER" id="PTHR42069:SF1">
    <property type="entry name" value="MARVEL DOMAIN-CONTAINING PROTEIN"/>
    <property type="match status" value="1"/>
</dbReference>
<name>A0A9P4NTC5_9PEZI</name>
<sequence length="226" mass="25319">MEPLILPKEHEMQPYRSKGSIHAPIPSSNQPRDSKCSQSVSKIGNKREFPHSIRICLRVVSLLLSISIIGIIIHTILVYNKDPNISWVYPHGNRLRAFPSVVVMKPTYFMLAAAILATILSILALITLLGCFKHIRKAKLGPIAGLGSTATACVVWVVAMVYFKIWDSKSHTQNDLWSWTCTHKYITIERPDRTISFHAICQQMSATFYAGILIAVLEFINFAALS</sequence>
<feature type="region of interest" description="Disordered" evidence="1">
    <location>
        <begin position="14"/>
        <end position="40"/>
    </location>
</feature>
<gene>
    <name evidence="3" type="ORF">EJ08DRAFT_208450</name>
</gene>
<accession>A0A9P4NTC5</accession>
<feature type="transmembrane region" description="Helical" evidence="2">
    <location>
        <begin position="143"/>
        <end position="163"/>
    </location>
</feature>
<dbReference type="EMBL" id="MU007035">
    <property type="protein sequence ID" value="KAF2431028.1"/>
    <property type="molecule type" value="Genomic_DNA"/>
</dbReference>
<reference evidence="3" key="1">
    <citation type="journal article" date="2020" name="Stud. Mycol.">
        <title>101 Dothideomycetes genomes: a test case for predicting lifestyles and emergence of pathogens.</title>
        <authorList>
            <person name="Haridas S."/>
            <person name="Albert R."/>
            <person name="Binder M."/>
            <person name="Bloem J."/>
            <person name="Labutti K."/>
            <person name="Salamov A."/>
            <person name="Andreopoulos B."/>
            <person name="Baker S."/>
            <person name="Barry K."/>
            <person name="Bills G."/>
            <person name="Bluhm B."/>
            <person name="Cannon C."/>
            <person name="Castanera R."/>
            <person name="Culley D."/>
            <person name="Daum C."/>
            <person name="Ezra D."/>
            <person name="Gonzalez J."/>
            <person name="Henrissat B."/>
            <person name="Kuo A."/>
            <person name="Liang C."/>
            <person name="Lipzen A."/>
            <person name="Lutzoni F."/>
            <person name="Magnuson J."/>
            <person name="Mondo S."/>
            <person name="Nolan M."/>
            <person name="Ohm R."/>
            <person name="Pangilinan J."/>
            <person name="Park H.-J."/>
            <person name="Ramirez L."/>
            <person name="Alfaro M."/>
            <person name="Sun H."/>
            <person name="Tritt A."/>
            <person name="Yoshinaga Y."/>
            <person name="Zwiers L.-H."/>
            <person name="Turgeon B."/>
            <person name="Goodwin S."/>
            <person name="Spatafora J."/>
            <person name="Crous P."/>
            <person name="Grigoriev I."/>
        </authorList>
    </citation>
    <scope>NUCLEOTIDE SEQUENCE</scope>
    <source>
        <strain evidence="3">CBS 130266</strain>
    </source>
</reference>
<dbReference type="Proteomes" id="UP000800235">
    <property type="component" value="Unassembled WGS sequence"/>
</dbReference>
<organism evidence="3 4">
    <name type="scientific">Tothia fuscella</name>
    <dbReference type="NCBI Taxonomy" id="1048955"/>
    <lineage>
        <taxon>Eukaryota</taxon>
        <taxon>Fungi</taxon>
        <taxon>Dikarya</taxon>
        <taxon>Ascomycota</taxon>
        <taxon>Pezizomycotina</taxon>
        <taxon>Dothideomycetes</taxon>
        <taxon>Pleosporomycetidae</taxon>
        <taxon>Venturiales</taxon>
        <taxon>Cylindrosympodiaceae</taxon>
        <taxon>Tothia</taxon>
    </lineage>
</organism>
<dbReference type="PANTHER" id="PTHR42069">
    <property type="entry name" value="HYPHAL ANASTAMOSIS-8 PROTEIN"/>
    <property type="match status" value="1"/>
</dbReference>
<dbReference type="OrthoDB" id="5400774at2759"/>
<evidence type="ECO:0000256" key="2">
    <source>
        <dbReference type="SAM" id="Phobius"/>
    </source>
</evidence>
<keyword evidence="2" id="KW-0812">Transmembrane</keyword>
<feature type="transmembrane region" description="Helical" evidence="2">
    <location>
        <begin position="55"/>
        <end position="79"/>
    </location>
</feature>
<keyword evidence="4" id="KW-1185">Reference proteome</keyword>
<feature type="compositionally biased region" description="Polar residues" evidence="1">
    <location>
        <begin position="26"/>
        <end position="40"/>
    </location>
</feature>
<keyword evidence="2" id="KW-1133">Transmembrane helix</keyword>
<keyword evidence="2" id="KW-0472">Membrane</keyword>
<comment type="caution">
    <text evidence="3">The sequence shown here is derived from an EMBL/GenBank/DDBJ whole genome shotgun (WGS) entry which is preliminary data.</text>
</comment>
<proteinExistence type="predicted"/>
<feature type="transmembrane region" description="Helical" evidence="2">
    <location>
        <begin position="108"/>
        <end position="131"/>
    </location>
</feature>
<protein>
    <submittedName>
        <fullName evidence="3">Uncharacterized protein</fullName>
    </submittedName>
</protein>
<feature type="transmembrane region" description="Helical" evidence="2">
    <location>
        <begin position="206"/>
        <end position="225"/>
    </location>
</feature>
<evidence type="ECO:0000256" key="1">
    <source>
        <dbReference type="SAM" id="MobiDB-lite"/>
    </source>
</evidence>